<dbReference type="Proteomes" id="UP000228568">
    <property type="component" value="Unassembled WGS sequence"/>
</dbReference>
<protein>
    <submittedName>
        <fullName evidence="4">Bifunctional phosphoglucose/phosphomannose isomerase</fullName>
    </submittedName>
</protein>
<dbReference type="InterPro" id="IPR019490">
    <property type="entry name" value="Glu6P/Mann6P_isomerase_C"/>
</dbReference>
<keyword evidence="2 4" id="KW-0413">Isomerase</keyword>
<name>A0A2M7V9P4_9BACT</name>
<dbReference type="GO" id="GO:0097367">
    <property type="term" value="F:carbohydrate derivative binding"/>
    <property type="evidence" value="ECO:0007669"/>
    <property type="project" value="InterPro"/>
</dbReference>
<dbReference type="InterPro" id="IPR046348">
    <property type="entry name" value="SIS_dom_sf"/>
</dbReference>
<sequence length="323" mass="36659">MMQDAIKDFPKQFAYKPIIENENNLVRKDKVIVIGMGGSHLAGDMVSRLASEMPVRVYNDYGLPQLPEKELEDSLIICSSYSGNTEEVLSAYDEARRKGLSVVAIAVGEQLIENAKRDGIPYVQIPDTGIQPRSALGFSLMGHLKLLGREDLLTELSFLASLLDSTKIEKDGKALAERMKDCVPVIYCSRKNWTLAWNWKIKLNETGKIPAFYNIFPELNHNEMNGFDVQESTKFLSKNFYFLILKDNNDHPKIKKRMEITEKLYRNKGLAVETIELEGKTDAEKLFSSLILADWTAVYTAELYGLESEQVPMVEEFKGMIKE</sequence>
<dbReference type="Pfam" id="PF10432">
    <property type="entry name" value="bact-PGI_C"/>
    <property type="match status" value="1"/>
</dbReference>
<evidence type="ECO:0000259" key="3">
    <source>
        <dbReference type="PROSITE" id="PS51464"/>
    </source>
</evidence>
<dbReference type="AlphaFoldDB" id="A0A2M7V9P4"/>
<organism evidence="4 5">
    <name type="scientific">Candidatus Magasanikbacteria bacterium CG_4_10_14_0_2_um_filter_37_12</name>
    <dbReference type="NCBI Taxonomy" id="1974637"/>
    <lineage>
        <taxon>Bacteria</taxon>
        <taxon>Candidatus Magasanikiibacteriota</taxon>
    </lineage>
</organism>
<gene>
    <name evidence="4" type="ORF">COX81_00545</name>
</gene>
<accession>A0A2M7V9P4</accession>
<comment type="caution">
    <text evidence="4">The sequence shown here is derived from an EMBL/GenBank/DDBJ whole genome shotgun (WGS) entry which is preliminary data.</text>
</comment>
<proteinExistence type="inferred from homology"/>
<reference evidence="5" key="1">
    <citation type="submission" date="2017-09" db="EMBL/GenBank/DDBJ databases">
        <title>Depth-based differentiation of microbial function through sediment-hosted aquifers and enrichment of novel symbionts in the deep terrestrial subsurface.</title>
        <authorList>
            <person name="Probst A.J."/>
            <person name="Ladd B."/>
            <person name="Jarett J.K."/>
            <person name="Geller-Mcgrath D.E."/>
            <person name="Sieber C.M.K."/>
            <person name="Emerson J.B."/>
            <person name="Anantharaman K."/>
            <person name="Thomas B.C."/>
            <person name="Malmstrom R."/>
            <person name="Stieglmeier M."/>
            <person name="Klingl A."/>
            <person name="Woyke T."/>
            <person name="Ryan C.M."/>
            <person name="Banfield J.F."/>
        </authorList>
    </citation>
    <scope>NUCLEOTIDE SEQUENCE [LARGE SCALE GENOMIC DNA]</scope>
</reference>
<feature type="domain" description="SIS" evidence="3">
    <location>
        <begin position="21"/>
        <end position="173"/>
    </location>
</feature>
<dbReference type="SUPFAM" id="SSF53697">
    <property type="entry name" value="SIS domain"/>
    <property type="match status" value="1"/>
</dbReference>
<dbReference type="EMBL" id="PFPK01000008">
    <property type="protein sequence ID" value="PIZ95607.1"/>
    <property type="molecule type" value="Genomic_DNA"/>
</dbReference>
<dbReference type="GO" id="GO:1901135">
    <property type="term" value="P:carbohydrate derivative metabolic process"/>
    <property type="evidence" value="ECO:0007669"/>
    <property type="project" value="InterPro"/>
</dbReference>
<dbReference type="GO" id="GO:0004347">
    <property type="term" value="F:glucose-6-phosphate isomerase activity"/>
    <property type="evidence" value="ECO:0007669"/>
    <property type="project" value="InterPro"/>
</dbReference>
<evidence type="ECO:0000256" key="2">
    <source>
        <dbReference type="ARBA" id="ARBA00023235"/>
    </source>
</evidence>
<dbReference type="GO" id="GO:0004476">
    <property type="term" value="F:mannose-6-phosphate isomerase activity"/>
    <property type="evidence" value="ECO:0007669"/>
    <property type="project" value="InterPro"/>
</dbReference>
<comment type="similarity">
    <text evidence="1">Belongs to the PGI/PMI family.</text>
</comment>
<evidence type="ECO:0000256" key="1">
    <source>
        <dbReference type="ARBA" id="ARBA00010523"/>
    </source>
</evidence>
<dbReference type="CDD" id="cd05637">
    <property type="entry name" value="SIS_PGI_PMI_2"/>
    <property type="match status" value="1"/>
</dbReference>
<evidence type="ECO:0000313" key="4">
    <source>
        <dbReference type="EMBL" id="PIZ95607.1"/>
    </source>
</evidence>
<dbReference type="InterPro" id="IPR001347">
    <property type="entry name" value="SIS_dom"/>
</dbReference>
<dbReference type="Gene3D" id="3.40.50.10490">
    <property type="entry name" value="Glucose-6-phosphate isomerase like protein, domain 1"/>
    <property type="match status" value="2"/>
</dbReference>
<dbReference type="GO" id="GO:0005975">
    <property type="term" value="P:carbohydrate metabolic process"/>
    <property type="evidence" value="ECO:0007669"/>
    <property type="project" value="InterPro"/>
</dbReference>
<evidence type="ECO:0000313" key="5">
    <source>
        <dbReference type="Proteomes" id="UP000228568"/>
    </source>
</evidence>
<dbReference type="PROSITE" id="PS51464">
    <property type="entry name" value="SIS"/>
    <property type="match status" value="1"/>
</dbReference>
<dbReference type="NCBIfam" id="TIGR02128">
    <property type="entry name" value="G6PI_arch"/>
    <property type="match status" value="1"/>
</dbReference>